<comment type="similarity">
    <text evidence="1">Belongs to the prokaryotic/mitochondrial release factor family.</text>
</comment>
<evidence type="ECO:0000256" key="1">
    <source>
        <dbReference type="ARBA" id="ARBA00010835"/>
    </source>
</evidence>
<keyword evidence="4" id="KW-1185">Reference proteome</keyword>
<dbReference type="KEGG" id="spap:H3Z74_00690"/>
<dbReference type="SUPFAM" id="SSF75620">
    <property type="entry name" value="Release factor"/>
    <property type="match status" value="1"/>
</dbReference>
<dbReference type="InterPro" id="IPR045853">
    <property type="entry name" value="Pep_chain_release_fac_I_sf"/>
</dbReference>
<dbReference type="Gene3D" id="3.30.70.1660">
    <property type="match status" value="1"/>
</dbReference>
<dbReference type="Proteomes" id="UP000516148">
    <property type="component" value="Chromosome"/>
</dbReference>
<evidence type="ECO:0000313" key="3">
    <source>
        <dbReference type="EMBL" id="QNQ09812.1"/>
    </source>
</evidence>
<dbReference type="GO" id="GO:0003747">
    <property type="term" value="F:translation release factor activity"/>
    <property type="evidence" value="ECO:0007669"/>
    <property type="project" value="InterPro"/>
</dbReference>
<gene>
    <name evidence="3" type="ORF">H3Z74_00690</name>
</gene>
<feature type="domain" description="Prokaryotic-type class I peptide chain release factors" evidence="2">
    <location>
        <begin position="116"/>
        <end position="132"/>
    </location>
</feature>
<accession>A0A7H0LJF9</accession>
<dbReference type="InterPro" id="IPR000352">
    <property type="entry name" value="Pep_chain_release_fac_I"/>
</dbReference>
<dbReference type="InterPro" id="IPR017509">
    <property type="entry name" value="PrfH"/>
</dbReference>
<reference evidence="3 4" key="1">
    <citation type="submission" date="2020-09" db="EMBL/GenBank/DDBJ databases">
        <title>Sphingomonas sp., a new species isolated from pork steak.</title>
        <authorList>
            <person name="Heidler von Heilborn D."/>
        </authorList>
    </citation>
    <scope>NUCLEOTIDE SEQUENCE [LARGE SCALE GENOMIC DNA]</scope>
    <source>
        <strain evidence="4">S8-3T</strain>
    </source>
</reference>
<name>A0A7H0LJF9_9SPHN</name>
<dbReference type="Gene3D" id="3.30.160.20">
    <property type="match status" value="1"/>
</dbReference>
<dbReference type="NCBIfam" id="TIGR03072">
    <property type="entry name" value="release_prfH"/>
    <property type="match status" value="1"/>
</dbReference>
<organism evidence="3 4">
    <name type="scientific">Sphingomonas alpina</name>
    <dbReference type="NCBI Taxonomy" id="653931"/>
    <lineage>
        <taxon>Bacteria</taxon>
        <taxon>Pseudomonadati</taxon>
        <taxon>Pseudomonadota</taxon>
        <taxon>Alphaproteobacteria</taxon>
        <taxon>Sphingomonadales</taxon>
        <taxon>Sphingomonadaceae</taxon>
        <taxon>Sphingomonas</taxon>
    </lineage>
</organism>
<proteinExistence type="inferred from homology"/>
<dbReference type="PROSITE" id="PS00745">
    <property type="entry name" value="RF_PROK_I"/>
    <property type="match status" value="1"/>
</dbReference>
<evidence type="ECO:0000313" key="4">
    <source>
        <dbReference type="Proteomes" id="UP000516148"/>
    </source>
</evidence>
<dbReference type="RefSeq" id="WP_187762121.1">
    <property type="nucleotide sequence ID" value="NZ_CP061038.1"/>
</dbReference>
<dbReference type="AlphaFoldDB" id="A0A7H0LJF9"/>
<dbReference type="PANTHER" id="PTHR43116">
    <property type="entry name" value="PEPTIDE CHAIN RELEASE FACTOR 2"/>
    <property type="match status" value="1"/>
</dbReference>
<evidence type="ECO:0000259" key="2">
    <source>
        <dbReference type="PROSITE" id="PS00745"/>
    </source>
</evidence>
<dbReference type="EMBL" id="CP061038">
    <property type="protein sequence ID" value="QNQ09812.1"/>
    <property type="molecule type" value="Genomic_DNA"/>
</dbReference>
<protein>
    <submittedName>
        <fullName evidence="3">Peptide chain release factor H</fullName>
    </submittedName>
</protein>
<dbReference type="PANTHER" id="PTHR43116:SF3">
    <property type="entry name" value="CLASS I PEPTIDE CHAIN RELEASE FACTOR"/>
    <property type="match status" value="1"/>
</dbReference>
<dbReference type="Pfam" id="PF00472">
    <property type="entry name" value="RF-1"/>
    <property type="match status" value="1"/>
</dbReference>
<sequence>MTEIILHLSAGQGPCECEWVVAELARVLCREGEAEGLDCEPVEPLSGTAPSVLLRVVGEGAERFAAARIGTIRWIGASPFRPLHKRRNWFVGVAPAPRADDIPDFREEDIRYQTLRASGPGGQHVNKTDSAVRATHLPTGIATLSQDQRSQFANKKIARLKLVMLFDEQRRAGDAGGKRALWGQNRDLERGNAVRSYEGAGFRLRRA</sequence>